<protein>
    <submittedName>
        <fullName evidence="5">LacI family transcriptional regulator</fullName>
    </submittedName>
</protein>
<dbReference type="SUPFAM" id="SSF53822">
    <property type="entry name" value="Periplasmic binding protein-like I"/>
    <property type="match status" value="1"/>
</dbReference>
<evidence type="ECO:0000256" key="1">
    <source>
        <dbReference type="ARBA" id="ARBA00023015"/>
    </source>
</evidence>
<evidence type="ECO:0000256" key="2">
    <source>
        <dbReference type="ARBA" id="ARBA00023125"/>
    </source>
</evidence>
<sequence>MTRSRRSGDAATRPTIADIARHAGVSPTAVSFALNDRPGVSAETRARILEAVAALNWRPSATARALSGMRSDTVGLVVARPARTLGVEPFFAQLASGLQARLSADLVALHQLVVEDVAAEVEVYHRWAAEQRVDGLVVVDLETDDPRPAVLRELGLPAVLLGGTGEPGPLPAVWVDDYAAMAQVAEHLAALGHRRIGHVGGIPAYEHSVRRVDALRDASRRLGLEVVHEATDYSESASAAATRSLLGRAEPPTAVVYDSDVAALAGLGVASTLGVRVPEDLSVVSFDDSALARMVHPALTALSRDTHALGMLVADTLLDVVAGREVAPVLAAPGPVLTPRASTAQPGR</sequence>
<dbReference type="AlphaFoldDB" id="A0A3M2JEL8"/>
<evidence type="ECO:0000313" key="5">
    <source>
        <dbReference type="EMBL" id="RMI08748.1"/>
    </source>
</evidence>
<keyword evidence="6" id="KW-1185">Reference proteome</keyword>
<dbReference type="RefSeq" id="WP_122149898.1">
    <property type="nucleotide sequence ID" value="NZ_RFFI01000073.1"/>
</dbReference>
<dbReference type="GO" id="GO:0003700">
    <property type="term" value="F:DNA-binding transcription factor activity"/>
    <property type="evidence" value="ECO:0007669"/>
    <property type="project" value="TreeGrafter"/>
</dbReference>
<dbReference type="Gene3D" id="3.40.50.2300">
    <property type="match status" value="2"/>
</dbReference>
<keyword evidence="2" id="KW-0238">DNA-binding</keyword>
<dbReference type="EMBL" id="RFFI01000073">
    <property type="protein sequence ID" value="RMI08748.1"/>
    <property type="molecule type" value="Genomic_DNA"/>
</dbReference>
<evidence type="ECO:0000259" key="4">
    <source>
        <dbReference type="PROSITE" id="PS50932"/>
    </source>
</evidence>
<comment type="caution">
    <text evidence="5">The sequence shown here is derived from an EMBL/GenBank/DDBJ whole genome shotgun (WGS) entry which is preliminary data.</text>
</comment>
<organism evidence="5 6">
    <name type="scientific">Cellulomonas triticagri</name>
    <dbReference type="NCBI Taxonomy" id="2483352"/>
    <lineage>
        <taxon>Bacteria</taxon>
        <taxon>Bacillati</taxon>
        <taxon>Actinomycetota</taxon>
        <taxon>Actinomycetes</taxon>
        <taxon>Micrococcales</taxon>
        <taxon>Cellulomonadaceae</taxon>
        <taxon>Cellulomonas</taxon>
    </lineage>
</organism>
<dbReference type="OrthoDB" id="1938857at2"/>
<dbReference type="Gene3D" id="1.10.260.40">
    <property type="entry name" value="lambda repressor-like DNA-binding domains"/>
    <property type="match status" value="1"/>
</dbReference>
<dbReference type="CDD" id="cd01392">
    <property type="entry name" value="HTH_LacI"/>
    <property type="match status" value="1"/>
</dbReference>
<dbReference type="PANTHER" id="PTHR30146:SF155">
    <property type="entry name" value="ALANINE RACEMASE"/>
    <property type="match status" value="1"/>
</dbReference>
<dbReference type="CDD" id="cd06267">
    <property type="entry name" value="PBP1_LacI_sugar_binding-like"/>
    <property type="match status" value="1"/>
</dbReference>
<dbReference type="Pfam" id="PF13377">
    <property type="entry name" value="Peripla_BP_3"/>
    <property type="match status" value="1"/>
</dbReference>
<dbReference type="InterPro" id="IPR010982">
    <property type="entry name" value="Lambda_DNA-bd_dom_sf"/>
</dbReference>
<gene>
    <name evidence="5" type="ORF">EBM89_13255</name>
</gene>
<name>A0A3M2JEL8_9CELL</name>
<reference evidence="5 6" key="1">
    <citation type="submission" date="2018-10" db="EMBL/GenBank/DDBJ databases">
        <title>Isolation, diversity and antifungal activity of actinobacteria from wheat.</title>
        <authorList>
            <person name="Han C."/>
        </authorList>
    </citation>
    <scope>NUCLEOTIDE SEQUENCE [LARGE SCALE GENOMIC DNA]</scope>
    <source>
        <strain evidence="5 6">NEAU-YY56</strain>
    </source>
</reference>
<dbReference type="SMART" id="SM00354">
    <property type="entry name" value="HTH_LACI"/>
    <property type="match status" value="1"/>
</dbReference>
<evidence type="ECO:0000313" key="6">
    <source>
        <dbReference type="Proteomes" id="UP000269289"/>
    </source>
</evidence>
<evidence type="ECO:0000256" key="3">
    <source>
        <dbReference type="ARBA" id="ARBA00023163"/>
    </source>
</evidence>
<dbReference type="Pfam" id="PF00356">
    <property type="entry name" value="LacI"/>
    <property type="match status" value="1"/>
</dbReference>
<dbReference type="InterPro" id="IPR046335">
    <property type="entry name" value="LacI/GalR-like_sensor"/>
</dbReference>
<proteinExistence type="predicted"/>
<dbReference type="GO" id="GO:0000976">
    <property type="term" value="F:transcription cis-regulatory region binding"/>
    <property type="evidence" value="ECO:0007669"/>
    <property type="project" value="TreeGrafter"/>
</dbReference>
<keyword evidence="3" id="KW-0804">Transcription</keyword>
<dbReference type="PROSITE" id="PS00356">
    <property type="entry name" value="HTH_LACI_1"/>
    <property type="match status" value="1"/>
</dbReference>
<dbReference type="Proteomes" id="UP000269289">
    <property type="component" value="Unassembled WGS sequence"/>
</dbReference>
<dbReference type="InterPro" id="IPR000843">
    <property type="entry name" value="HTH_LacI"/>
</dbReference>
<dbReference type="SUPFAM" id="SSF47413">
    <property type="entry name" value="lambda repressor-like DNA-binding domains"/>
    <property type="match status" value="1"/>
</dbReference>
<accession>A0A3M2JEL8</accession>
<dbReference type="PROSITE" id="PS50932">
    <property type="entry name" value="HTH_LACI_2"/>
    <property type="match status" value="1"/>
</dbReference>
<feature type="domain" description="HTH lacI-type" evidence="4">
    <location>
        <begin position="14"/>
        <end position="68"/>
    </location>
</feature>
<dbReference type="InterPro" id="IPR028082">
    <property type="entry name" value="Peripla_BP_I"/>
</dbReference>
<dbReference type="PANTHER" id="PTHR30146">
    <property type="entry name" value="LACI-RELATED TRANSCRIPTIONAL REPRESSOR"/>
    <property type="match status" value="1"/>
</dbReference>
<keyword evidence="1" id="KW-0805">Transcription regulation</keyword>